<sequence>MATKLSKQLSKVSKRGPHRVLVGDLAYAGLPGRVYTPAEGNGIPGVVFAHDWKKDIEKYHGTLRHLASWGFAVVAPNTETGWIPDARGFAADLESGLQILTGVKLGTGNITVSPGRLGLVGHGMGASAAVLAAAQRDNLRAVAALYPAKSHPKPEDVASRVSAAGLVISTNEEPIFDFGNAAKIAHNWGGDVVYREMIKGGAHVLSEDILFKLATGTGGIKTRVREQVRGLTTGFLLHQLADEKKYSVFSDPEAELKHSDVYSGEALEAKADMGTFKP</sequence>
<dbReference type="Proteomes" id="UP000271587">
    <property type="component" value="Chromosome"/>
</dbReference>
<keyword evidence="2" id="KW-0378">Hydrolase</keyword>
<dbReference type="Gene3D" id="3.40.50.1820">
    <property type="entry name" value="alpha/beta hydrolase"/>
    <property type="match status" value="1"/>
</dbReference>
<organism evidence="2 3">
    <name type="scientific">Corynebacterium gerontici</name>
    <dbReference type="NCBI Taxonomy" id="2079234"/>
    <lineage>
        <taxon>Bacteria</taxon>
        <taxon>Bacillati</taxon>
        <taxon>Actinomycetota</taxon>
        <taxon>Actinomycetes</taxon>
        <taxon>Mycobacteriales</taxon>
        <taxon>Corynebacteriaceae</taxon>
        <taxon>Corynebacterium</taxon>
    </lineage>
</organism>
<dbReference type="EMBL" id="CP033897">
    <property type="protein sequence ID" value="AZA12039.1"/>
    <property type="molecule type" value="Genomic_DNA"/>
</dbReference>
<dbReference type="PANTHER" id="PTHR33428">
    <property type="entry name" value="CHLOROPHYLLASE-2, CHLOROPLASTIC"/>
    <property type="match status" value="1"/>
</dbReference>
<dbReference type="GO" id="GO:0016787">
    <property type="term" value="F:hydrolase activity"/>
    <property type="evidence" value="ECO:0007669"/>
    <property type="project" value="UniProtKB-KW"/>
</dbReference>
<dbReference type="InterPro" id="IPR002925">
    <property type="entry name" value="Dienelactn_hydro"/>
</dbReference>
<proteinExistence type="predicted"/>
<evidence type="ECO:0000313" key="2">
    <source>
        <dbReference type="EMBL" id="AZA12039.1"/>
    </source>
</evidence>
<dbReference type="RefSeq" id="WP_123935096.1">
    <property type="nucleotide sequence ID" value="NZ_CP033897.1"/>
</dbReference>
<dbReference type="AlphaFoldDB" id="A0A3G6J259"/>
<evidence type="ECO:0000259" key="1">
    <source>
        <dbReference type="Pfam" id="PF01738"/>
    </source>
</evidence>
<accession>A0A3G6J259</accession>
<feature type="domain" description="Dienelactone hydrolase" evidence="1">
    <location>
        <begin position="31"/>
        <end position="185"/>
    </location>
</feature>
<protein>
    <submittedName>
        <fullName evidence="2">Alpha/beta hydrolase family protein</fullName>
    </submittedName>
</protein>
<dbReference type="SUPFAM" id="SSF53474">
    <property type="entry name" value="alpha/beta-Hydrolases"/>
    <property type="match status" value="1"/>
</dbReference>
<evidence type="ECO:0000313" key="3">
    <source>
        <dbReference type="Proteomes" id="UP000271587"/>
    </source>
</evidence>
<name>A0A3G6J259_9CORY</name>
<reference evidence="2 3" key="1">
    <citation type="submission" date="2018-11" db="EMBL/GenBank/DDBJ databases">
        <authorList>
            <person name="Kleinhagauer T."/>
            <person name="Glaeser S.P."/>
            <person name="Spergser J."/>
            <person name="Ruckert C."/>
            <person name="Kaempfer P."/>
            <person name="Busse H.-J."/>
        </authorList>
    </citation>
    <scope>NUCLEOTIDE SEQUENCE [LARGE SCALE GENOMIC DNA]</scope>
    <source>
        <strain evidence="2 3">W8</strain>
    </source>
</reference>
<dbReference type="InterPro" id="IPR029058">
    <property type="entry name" value="AB_hydrolase_fold"/>
</dbReference>
<dbReference type="PANTHER" id="PTHR33428:SF14">
    <property type="entry name" value="CARBOXYLESTERASE TYPE B DOMAIN-CONTAINING PROTEIN"/>
    <property type="match status" value="1"/>
</dbReference>
<gene>
    <name evidence="2" type="ORF">CGERO_08740</name>
</gene>
<dbReference type="OrthoDB" id="4772420at2"/>
<dbReference type="Pfam" id="PF01738">
    <property type="entry name" value="DLH"/>
    <property type="match status" value="1"/>
</dbReference>
<dbReference type="KEGG" id="cgk:CGERO_08740"/>
<keyword evidence="3" id="KW-1185">Reference proteome</keyword>